<name>A0A6J6Y262_9ZZZZ</name>
<reference evidence="2" key="1">
    <citation type="submission" date="2020-05" db="EMBL/GenBank/DDBJ databases">
        <authorList>
            <person name="Chiriac C."/>
            <person name="Salcher M."/>
            <person name="Ghai R."/>
            <person name="Kavagutti S V."/>
        </authorList>
    </citation>
    <scope>NUCLEOTIDE SEQUENCE</scope>
</reference>
<gene>
    <name evidence="2" type="ORF">UFOPK2992_01056</name>
</gene>
<protein>
    <submittedName>
        <fullName evidence="2">Unannotated protein</fullName>
    </submittedName>
</protein>
<evidence type="ECO:0000256" key="1">
    <source>
        <dbReference type="SAM" id="MobiDB-lite"/>
    </source>
</evidence>
<dbReference type="Pfam" id="PF11349">
    <property type="entry name" value="DUF3151"/>
    <property type="match status" value="1"/>
</dbReference>
<accession>A0A6J6Y262</accession>
<sequence>MSDDQRPIHLTPQGPPSTELPPPDPAAHHALEQALAGSAEARREAISAVVAIWPRYVDAWARLGDLGRDDIERYAAYRVGYHRGLDALRASGWRGSGYVRWTYPNNRGFLRALRGLGQMAQRIGENDEAERIGLFIQQLDPSGIPSDG</sequence>
<feature type="compositionally biased region" description="Pro residues" evidence="1">
    <location>
        <begin position="13"/>
        <end position="25"/>
    </location>
</feature>
<evidence type="ECO:0000313" key="2">
    <source>
        <dbReference type="EMBL" id="CAB4801618.1"/>
    </source>
</evidence>
<dbReference type="AlphaFoldDB" id="A0A6J6Y262"/>
<proteinExistence type="predicted"/>
<feature type="region of interest" description="Disordered" evidence="1">
    <location>
        <begin position="1"/>
        <end position="25"/>
    </location>
</feature>
<organism evidence="2">
    <name type="scientific">freshwater metagenome</name>
    <dbReference type="NCBI Taxonomy" id="449393"/>
    <lineage>
        <taxon>unclassified sequences</taxon>
        <taxon>metagenomes</taxon>
        <taxon>ecological metagenomes</taxon>
    </lineage>
</organism>
<dbReference type="InterPro" id="IPR014487">
    <property type="entry name" value="DUF3151"/>
</dbReference>
<dbReference type="EMBL" id="CAFAAI010000177">
    <property type="protein sequence ID" value="CAB4801618.1"/>
    <property type="molecule type" value="Genomic_DNA"/>
</dbReference>